<evidence type="ECO:0000259" key="6">
    <source>
        <dbReference type="PROSITE" id="PS51918"/>
    </source>
</evidence>
<dbReference type="PANTHER" id="PTHR43273:SF3">
    <property type="entry name" value="ANAEROBIC SULFATASE-MATURATING ENZYME HOMOLOG ASLB-RELATED"/>
    <property type="match status" value="1"/>
</dbReference>
<sequence>MMKTTAHDIKDFFIPLEQGDVYFIKTQEDVWLVLSPLANAMLLAKGDVVQQLDSLLRQDNNRYVNHQLATAAEALSRIIPAGDRIARISAPQDLQKLSILPTQACNLSCSYCYAAAGRSADRLGWEKLKGTLEYFIDAGRLKSRYLTISFIGGGEPLLEWEMVKKGIEYAGKRAAEQGFRVDITLITNGTVMNDEMAAFLKAHRVLPNISFDILEDVQQKQRGHYDQVMATLDCLIRNGHQPSVNATITPENVERMDQMAGLMFRRFPDIKLMIFEPVVDPGIFATAQDLRGFYVKYTREIFRVRQMAREKGCIIECRILNNVGEILDRGCPPKLTLTPRGDLTICYCVSSPLEKSFEKRVYGRADDQGKLCFDQEKFSAICSENVYSFNKCEHCFAKWYCAGGCMCPNDLYDEARLEVLCGFTRELVARELTGRVQRRHFRKNGEDILQILSAGENEISPVYSVG</sequence>
<evidence type="ECO:0000256" key="1">
    <source>
        <dbReference type="ARBA" id="ARBA00022691"/>
    </source>
</evidence>
<evidence type="ECO:0000256" key="3">
    <source>
        <dbReference type="ARBA" id="ARBA00023004"/>
    </source>
</evidence>
<dbReference type="GO" id="GO:0046872">
    <property type="term" value="F:metal ion binding"/>
    <property type="evidence" value="ECO:0007669"/>
    <property type="project" value="UniProtKB-KW"/>
</dbReference>
<dbReference type="CDD" id="cd01335">
    <property type="entry name" value="Radical_SAM"/>
    <property type="match status" value="1"/>
</dbReference>
<dbReference type="SFLD" id="SFLDG01067">
    <property type="entry name" value="SPASM/twitch_domain_containing"/>
    <property type="match status" value="1"/>
</dbReference>
<dbReference type="InterPro" id="IPR013785">
    <property type="entry name" value="Aldolase_TIM"/>
</dbReference>
<protein>
    <recommendedName>
        <fullName evidence="6">Radical SAM core domain-containing protein</fullName>
    </recommendedName>
</protein>
<comment type="similarity">
    <text evidence="5">Belongs to the radical SAM superfamily. Anaerobic sulfatase-maturating enzyme family.</text>
</comment>
<evidence type="ECO:0000256" key="4">
    <source>
        <dbReference type="ARBA" id="ARBA00023014"/>
    </source>
</evidence>
<accession>A0A644V8G5</accession>
<name>A0A644V8G5_9ZZZZ</name>
<dbReference type="Pfam" id="PF04055">
    <property type="entry name" value="Radical_SAM"/>
    <property type="match status" value="1"/>
</dbReference>
<comment type="caution">
    <text evidence="7">The sequence shown here is derived from an EMBL/GenBank/DDBJ whole genome shotgun (WGS) entry which is preliminary data.</text>
</comment>
<keyword evidence="2" id="KW-0479">Metal-binding</keyword>
<dbReference type="InterPro" id="IPR023867">
    <property type="entry name" value="Sulphatase_maturase_rSAM"/>
</dbReference>
<evidence type="ECO:0000256" key="5">
    <source>
        <dbReference type="ARBA" id="ARBA00023601"/>
    </source>
</evidence>
<dbReference type="GO" id="GO:0016491">
    <property type="term" value="F:oxidoreductase activity"/>
    <property type="evidence" value="ECO:0007669"/>
    <property type="project" value="InterPro"/>
</dbReference>
<dbReference type="SFLD" id="SFLDG01384">
    <property type="entry name" value="thioether_bond_formation_requi"/>
    <property type="match status" value="1"/>
</dbReference>
<dbReference type="SUPFAM" id="SSF102114">
    <property type="entry name" value="Radical SAM enzymes"/>
    <property type="match status" value="1"/>
</dbReference>
<dbReference type="InterPro" id="IPR006638">
    <property type="entry name" value="Elp3/MiaA/NifB-like_rSAM"/>
</dbReference>
<dbReference type="AlphaFoldDB" id="A0A644V8G5"/>
<feature type="domain" description="Radical SAM core" evidence="6">
    <location>
        <begin position="89"/>
        <end position="314"/>
    </location>
</feature>
<evidence type="ECO:0000313" key="7">
    <source>
        <dbReference type="EMBL" id="MPL87618.1"/>
    </source>
</evidence>
<organism evidence="7">
    <name type="scientific">bioreactor metagenome</name>
    <dbReference type="NCBI Taxonomy" id="1076179"/>
    <lineage>
        <taxon>unclassified sequences</taxon>
        <taxon>metagenomes</taxon>
        <taxon>ecological metagenomes</taxon>
    </lineage>
</organism>
<dbReference type="PROSITE" id="PS51918">
    <property type="entry name" value="RADICAL_SAM"/>
    <property type="match status" value="1"/>
</dbReference>
<dbReference type="SMART" id="SM00729">
    <property type="entry name" value="Elp3"/>
    <property type="match status" value="1"/>
</dbReference>
<keyword evidence="4" id="KW-0411">Iron-sulfur</keyword>
<dbReference type="SFLD" id="SFLDS00029">
    <property type="entry name" value="Radical_SAM"/>
    <property type="match status" value="1"/>
</dbReference>
<keyword evidence="3" id="KW-0408">Iron</keyword>
<evidence type="ECO:0000256" key="2">
    <source>
        <dbReference type="ARBA" id="ARBA00022723"/>
    </source>
</evidence>
<keyword evidence="1" id="KW-0949">S-adenosyl-L-methionine</keyword>
<gene>
    <name evidence="7" type="ORF">SDC9_33619</name>
</gene>
<reference evidence="7" key="1">
    <citation type="submission" date="2019-08" db="EMBL/GenBank/DDBJ databases">
        <authorList>
            <person name="Kucharzyk K."/>
            <person name="Murdoch R.W."/>
            <person name="Higgins S."/>
            <person name="Loffler F."/>
        </authorList>
    </citation>
    <scope>NUCLEOTIDE SEQUENCE</scope>
</reference>
<proteinExistence type="inferred from homology"/>
<dbReference type="PANTHER" id="PTHR43273">
    <property type="entry name" value="ANAEROBIC SULFATASE-MATURATING ENZYME HOMOLOG ASLB-RELATED"/>
    <property type="match status" value="1"/>
</dbReference>
<dbReference type="SFLD" id="SFLDG01386">
    <property type="entry name" value="main_SPASM_domain-containing"/>
    <property type="match status" value="1"/>
</dbReference>
<dbReference type="EMBL" id="VSSQ01000241">
    <property type="protein sequence ID" value="MPL87618.1"/>
    <property type="molecule type" value="Genomic_DNA"/>
</dbReference>
<dbReference type="GO" id="GO:0051536">
    <property type="term" value="F:iron-sulfur cluster binding"/>
    <property type="evidence" value="ECO:0007669"/>
    <property type="project" value="UniProtKB-KW"/>
</dbReference>
<dbReference type="InterPro" id="IPR058240">
    <property type="entry name" value="rSAM_sf"/>
</dbReference>
<dbReference type="Gene3D" id="3.20.20.70">
    <property type="entry name" value="Aldolase class I"/>
    <property type="match status" value="1"/>
</dbReference>
<dbReference type="InterPro" id="IPR007197">
    <property type="entry name" value="rSAM"/>
</dbReference>